<dbReference type="NCBIfam" id="TIGR00231">
    <property type="entry name" value="small_GTP"/>
    <property type="match status" value="2"/>
</dbReference>
<dbReference type="Pfam" id="PF14714">
    <property type="entry name" value="KH_dom-like"/>
    <property type="match status" value="1"/>
</dbReference>
<dbReference type="PROSITE" id="PS51712">
    <property type="entry name" value="G_ENGA"/>
    <property type="match status" value="2"/>
</dbReference>
<dbReference type="AlphaFoldDB" id="A0A150XFR9"/>
<dbReference type="Proteomes" id="UP000075606">
    <property type="component" value="Unassembled WGS sequence"/>
</dbReference>
<dbReference type="FunFam" id="3.40.50.300:FF:000057">
    <property type="entry name" value="GTPase Der"/>
    <property type="match status" value="1"/>
</dbReference>
<evidence type="ECO:0000256" key="1">
    <source>
        <dbReference type="ARBA" id="ARBA00008279"/>
    </source>
</evidence>
<dbReference type="InterPro" id="IPR027417">
    <property type="entry name" value="P-loop_NTPase"/>
</dbReference>
<name>A0A150XFR9_9BACT</name>
<evidence type="ECO:0000256" key="3">
    <source>
        <dbReference type="ARBA" id="ARBA00022517"/>
    </source>
</evidence>
<dbReference type="Gene3D" id="3.30.300.20">
    <property type="match status" value="1"/>
</dbReference>
<feature type="binding site" evidence="8">
    <location>
        <begin position="182"/>
        <end position="189"/>
    </location>
    <ligand>
        <name>GTP</name>
        <dbReference type="ChEBI" id="CHEBI:37565"/>
        <label>2</label>
    </ligand>
</feature>
<evidence type="ECO:0000256" key="2">
    <source>
        <dbReference type="ARBA" id="ARBA00020953"/>
    </source>
</evidence>
<evidence type="ECO:0000256" key="6">
    <source>
        <dbReference type="ARBA" id="ARBA00023134"/>
    </source>
</evidence>
<dbReference type="InterPro" id="IPR005225">
    <property type="entry name" value="Small_GTP-bd"/>
</dbReference>
<dbReference type="GO" id="GO:0005525">
    <property type="term" value="F:GTP binding"/>
    <property type="evidence" value="ECO:0007669"/>
    <property type="project" value="UniProtKB-UniRule"/>
</dbReference>
<dbReference type="STRING" id="333140.AWW68_01870"/>
<feature type="binding site" evidence="8">
    <location>
        <begin position="119"/>
        <end position="122"/>
    </location>
    <ligand>
        <name>GTP</name>
        <dbReference type="ChEBI" id="CHEBI:37565"/>
        <label>1</label>
    </ligand>
</feature>
<dbReference type="PANTHER" id="PTHR43834:SF6">
    <property type="entry name" value="GTPASE DER"/>
    <property type="match status" value="1"/>
</dbReference>
<dbReference type="Gene3D" id="3.40.50.300">
    <property type="entry name" value="P-loop containing nucleotide triphosphate hydrolases"/>
    <property type="match status" value="2"/>
</dbReference>
<dbReference type="InterPro" id="IPR015946">
    <property type="entry name" value="KH_dom-like_a/b"/>
</dbReference>
<evidence type="ECO:0000259" key="11">
    <source>
        <dbReference type="PROSITE" id="PS51712"/>
    </source>
</evidence>
<evidence type="ECO:0000256" key="5">
    <source>
        <dbReference type="ARBA" id="ARBA00022741"/>
    </source>
</evidence>
<dbReference type="EMBL" id="LRPC01000001">
    <property type="protein sequence ID" value="KYG77543.1"/>
    <property type="molecule type" value="Genomic_DNA"/>
</dbReference>
<dbReference type="GO" id="GO:0042254">
    <property type="term" value="P:ribosome biogenesis"/>
    <property type="evidence" value="ECO:0007669"/>
    <property type="project" value="UniProtKB-KW"/>
</dbReference>
<gene>
    <name evidence="8" type="primary">der</name>
    <name evidence="12" type="ORF">AWW68_01870</name>
</gene>
<evidence type="ECO:0000256" key="7">
    <source>
        <dbReference type="ARBA" id="ARBA00032345"/>
    </source>
</evidence>
<dbReference type="Pfam" id="PF01926">
    <property type="entry name" value="MMR_HSR1"/>
    <property type="match status" value="2"/>
</dbReference>
<organism evidence="12 13">
    <name type="scientific">Roseivirga spongicola</name>
    <dbReference type="NCBI Taxonomy" id="333140"/>
    <lineage>
        <taxon>Bacteria</taxon>
        <taxon>Pseudomonadati</taxon>
        <taxon>Bacteroidota</taxon>
        <taxon>Cytophagia</taxon>
        <taxon>Cytophagales</taxon>
        <taxon>Roseivirgaceae</taxon>
        <taxon>Roseivirga</taxon>
    </lineage>
</organism>
<feature type="binding site" evidence="8">
    <location>
        <begin position="56"/>
        <end position="60"/>
    </location>
    <ligand>
        <name>GTP</name>
        <dbReference type="ChEBI" id="CHEBI:37565"/>
        <label>1</label>
    </ligand>
</feature>
<comment type="function">
    <text evidence="8 10">GTPase that plays an essential role in the late steps of ribosome biogenesis.</text>
</comment>
<evidence type="ECO:0000256" key="10">
    <source>
        <dbReference type="RuleBase" id="RU004481"/>
    </source>
</evidence>
<dbReference type="FunFam" id="3.40.50.300:FF:000040">
    <property type="entry name" value="GTPase Der"/>
    <property type="match status" value="1"/>
</dbReference>
<keyword evidence="13" id="KW-1185">Reference proteome</keyword>
<comment type="subunit">
    <text evidence="8">Associates with the 50S ribosomal subunit.</text>
</comment>
<dbReference type="InterPro" id="IPR006073">
    <property type="entry name" value="GTP-bd"/>
</dbReference>
<keyword evidence="5 8" id="KW-0547">Nucleotide-binding</keyword>
<dbReference type="OrthoDB" id="9805918at2"/>
<dbReference type="FunFam" id="3.30.300.20:FF:000004">
    <property type="entry name" value="GTPase Der"/>
    <property type="match status" value="1"/>
</dbReference>
<dbReference type="NCBIfam" id="TIGR03594">
    <property type="entry name" value="GTPase_EngA"/>
    <property type="match status" value="1"/>
</dbReference>
<dbReference type="PIRSF" id="PIRSF006485">
    <property type="entry name" value="GTP-binding_EngA"/>
    <property type="match status" value="1"/>
</dbReference>
<keyword evidence="4 10" id="KW-0677">Repeat</keyword>
<dbReference type="PANTHER" id="PTHR43834">
    <property type="entry name" value="GTPASE DER"/>
    <property type="match status" value="1"/>
</dbReference>
<dbReference type="RefSeq" id="WP_068215994.1">
    <property type="nucleotide sequence ID" value="NZ_CP139724.1"/>
</dbReference>
<comment type="similarity">
    <text evidence="1 8 9 10">Belongs to the TRAFAC class TrmE-Era-EngA-EngB-Septin-like GTPase superfamily. EngA (Der) GTPase family.</text>
</comment>
<feature type="binding site" evidence="8">
    <location>
        <begin position="294"/>
        <end position="297"/>
    </location>
    <ligand>
        <name>GTP</name>
        <dbReference type="ChEBI" id="CHEBI:37565"/>
        <label>2</label>
    </ligand>
</feature>
<feature type="domain" description="EngA-type G" evidence="11">
    <location>
        <begin position="176"/>
        <end position="351"/>
    </location>
</feature>
<dbReference type="GO" id="GO:0043022">
    <property type="term" value="F:ribosome binding"/>
    <property type="evidence" value="ECO:0007669"/>
    <property type="project" value="TreeGrafter"/>
</dbReference>
<comment type="caution">
    <text evidence="12">The sequence shown here is derived from an EMBL/GenBank/DDBJ whole genome shotgun (WGS) entry which is preliminary data.</text>
</comment>
<dbReference type="InterPro" id="IPR016484">
    <property type="entry name" value="GTPase_Der"/>
</dbReference>
<evidence type="ECO:0000256" key="4">
    <source>
        <dbReference type="ARBA" id="ARBA00022737"/>
    </source>
</evidence>
<dbReference type="CDD" id="cd01895">
    <property type="entry name" value="EngA2"/>
    <property type="match status" value="1"/>
</dbReference>
<dbReference type="HAMAP" id="MF_00195">
    <property type="entry name" value="GTPase_Der"/>
    <property type="match status" value="1"/>
</dbReference>
<dbReference type="CDD" id="cd01894">
    <property type="entry name" value="EngA1"/>
    <property type="match status" value="1"/>
</dbReference>
<dbReference type="InterPro" id="IPR032859">
    <property type="entry name" value="KH_dom-like"/>
</dbReference>
<feature type="domain" description="EngA-type G" evidence="11">
    <location>
        <begin position="3"/>
        <end position="167"/>
    </location>
</feature>
<protein>
    <recommendedName>
        <fullName evidence="2 8">GTPase Der</fullName>
    </recommendedName>
    <alternativeName>
        <fullName evidence="7 8">GTP-binding protein EngA</fullName>
    </alternativeName>
</protein>
<accession>A0A150XFR9</accession>
<evidence type="ECO:0000256" key="9">
    <source>
        <dbReference type="PROSITE-ProRule" id="PRU01049"/>
    </source>
</evidence>
<sequence length="435" mass="49068">MANIIAIVGRPNVGKSTFFNRLVEKRQAIMDNESGVTRDRHYGYGQWTGKHFTVIDTGGYVTGSDDVFEGAIRSQVVEAMNEASVILFMTDCHDGLTDLDKDFAKVVRGLKKPVYIVANKADTAEWSYQSHEFYGLGIGDVFPMSASNGSGTGEILDEVVKHFEDDGIEDPDGDIPRIAILGRPNAGKSSFVNALLGKERTIVTDVAGTTRDSINTHYKLFGKDFILTDTAGIRKKSKVHEDIEFYSVMRALQSLQDSDVCIIMIDATRGLEAQDMNLISLALKYKKGIMLMVNKWDLIEKETNTMKQFVEEIDEKLGQLTWIPKMFTSVTEKKRIFQAIELAVKVHENRHRKVTTSQLNDAILPEIERYPPPAIKGKYVKIKYITQLPTASPTIAFFCNLPQYIKAPYEAYLENKIREHFDFEGTPIKLVFRKK</sequence>
<dbReference type="PRINTS" id="PR00326">
    <property type="entry name" value="GTP1OBG"/>
</dbReference>
<reference evidence="12 13" key="1">
    <citation type="submission" date="2016-01" db="EMBL/GenBank/DDBJ databases">
        <title>Genome sequencing of Roseivirga spongicola UST030701-084.</title>
        <authorList>
            <person name="Selvaratnam C."/>
            <person name="Thevarajoo S."/>
            <person name="Goh K.M."/>
            <person name="Ee R."/>
            <person name="Chan K.-G."/>
            <person name="Chong C.S."/>
        </authorList>
    </citation>
    <scope>NUCLEOTIDE SEQUENCE [LARGE SCALE GENOMIC DNA]</scope>
    <source>
        <strain evidence="12 13">UST030701-084</strain>
    </source>
</reference>
<dbReference type="InterPro" id="IPR031166">
    <property type="entry name" value="G_ENGA"/>
</dbReference>
<evidence type="ECO:0000256" key="8">
    <source>
        <dbReference type="HAMAP-Rule" id="MF_00195"/>
    </source>
</evidence>
<evidence type="ECO:0000313" key="13">
    <source>
        <dbReference type="Proteomes" id="UP000075606"/>
    </source>
</evidence>
<keyword evidence="6 8" id="KW-0342">GTP-binding</keyword>
<feature type="binding site" evidence="8">
    <location>
        <begin position="229"/>
        <end position="233"/>
    </location>
    <ligand>
        <name>GTP</name>
        <dbReference type="ChEBI" id="CHEBI:37565"/>
        <label>2</label>
    </ligand>
</feature>
<evidence type="ECO:0000313" key="12">
    <source>
        <dbReference type="EMBL" id="KYG77543.1"/>
    </source>
</evidence>
<keyword evidence="3 8" id="KW-0690">Ribosome biogenesis</keyword>
<feature type="binding site" evidence="8">
    <location>
        <begin position="9"/>
        <end position="16"/>
    </location>
    <ligand>
        <name>GTP</name>
        <dbReference type="ChEBI" id="CHEBI:37565"/>
        <label>1</label>
    </ligand>
</feature>
<proteinExistence type="inferred from homology"/>
<dbReference type="SUPFAM" id="SSF52540">
    <property type="entry name" value="P-loop containing nucleoside triphosphate hydrolases"/>
    <property type="match status" value="2"/>
</dbReference>